<keyword evidence="11" id="KW-1185">Reference proteome</keyword>
<evidence type="ECO:0000256" key="8">
    <source>
        <dbReference type="SAM" id="MobiDB-lite"/>
    </source>
</evidence>
<dbReference type="Pfam" id="PF02133">
    <property type="entry name" value="Transp_cyt_pur"/>
    <property type="match status" value="1"/>
</dbReference>
<dbReference type="InterPro" id="IPR001248">
    <property type="entry name" value="Pur-cyt_permease"/>
</dbReference>
<evidence type="ECO:0000256" key="3">
    <source>
        <dbReference type="ARBA" id="ARBA00022448"/>
    </source>
</evidence>
<comment type="subcellular location">
    <subcellularLocation>
        <location evidence="1">Membrane</location>
        <topology evidence="1">Multi-pass membrane protein</topology>
    </subcellularLocation>
</comment>
<protein>
    <submittedName>
        <fullName evidence="10">Permease for cytosine/purines, uracil, thiamine, allantoin-domain-containing protein</fullName>
    </submittedName>
</protein>
<feature type="transmembrane region" description="Helical" evidence="9">
    <location>
        <begin position="198"/>
        <end position="217"/>
    </location>
</feature>
<evidence type="ECO:0000256" key="2">
    <source>
        <dbReference type="ARBA" id="ARBA00008974"/>
    </source>
</evidence>
<feature type="transmembrane region" description="Helical" evidence="9">
    <location>
        <begin position="126"/>
        <end position="150"/>
    </location>
</feature>
<sequence length="494" mass="52907">MEKPDEKPPSATATDVATAESQTYTSPRTWLSKITAWGVEVQGTAPVPTEEKTDKRYINVFFVWFTMSTNLLPIVTGMVGTLSFGLSLRDASLVILFFSMLCTIPPAYMSIFGARTGLRQMLQARFTFGYYLTSIIIALNLCTIAGFGIIDCVLGGMTLAAVSAGDINATAGIVITALCGLVIAMGGYRLLHQFERYSWIFALIAILIATGEGGKHLNHQAETDKPTPATIISFGGVIAGFLIPWAAMASDFTVYTHTSVSSLRIFLYTYAGLFLPTAPLMVLGAAIGGAAPGNPTWSTGYKNWSAGGVLEAMLQPLGGFGKFVAVLLSFSLLGNLAAAMYSISINFSLLVPWGFISRIPRFLYVVVYAAVAIPVAIAAAGSFFASLENFLYLIAYWSAAFVGAVVAEHFIYRNAKWTSYDHDACVTPSKLPTGLAAIIAIGLSFGLVVPCMAQIWYTGPLAKTVGDLGFEVALVLAPVLYVPLRWGEKRVRGC</sequence>
<feature type="compositionally biased region" description="Polar residues" evidence="8">
    <location>
        <begin position="11"/>
        <end position="23"/>
    </location>
</feature>
<feature type="transmembrane region" description="Helical" evidence="9">
    <location>
        <begin position="390"/>
        <end position="412"/>
    </location>
</feature>
<evidence type="ECO:0000256" key="1">
    <source>
        <dbReference type="ARBA" id="ARBA00004141"/>
    </source>
</evidence>
<keyword evidence="6 7" id="KW-0472">Membrane</keyword>
<evidence type="ECO:0000256" key="7">
    <source>
        <dbReference type="PIRNR" id="PIRNR002744"/>
    </source>
</evidence>
<reference evidence="10 11" key="1">
    <citation type="submission" date="2024-07" db="EMBL/GenBank/DDBJ databases">
        <title>Section-level genome sequencing and comparative genomics of Aspergillus sections Usti and Cavernicolus.</title>
        <authorList>
            <consortium name="Lawrence Berkeley National Laboratory"/>
            <person name="Nybo J.L."/>
            <person name="Vesth T.C."/>
            <person name="Theobald S."/>
            <person name="Frisvad J.C."/>
            <person name="Larsen T.O."/>
            <person name="Kjaerboelling I."/>
            <person name="Rothschild-Mancinelli K."/>
            <person name="Lyhne E.K."/>
            <person name="Kogle M.E."/>
            <person name="Barry K."/>
            <person name="Clum A."/>
            <person name="Na H."/>
            <person name="Ledsgaard L."/>
            <person name="Lin J."/>
            <person name="Lipzen A."/>
            <person name="Kuo A."/>
            <person name="Riley R."/>
            <person name="Mondo S."/>
            <person name="Labutti K."/>
            <person name="Haridas S."/>
            <person name="Pangalinan J."/>
            <person name="Salamov A.A."/>
            <person name="Simmons B.A."/>
            <person name="Magnuson J.K."/>
            <person name="Chen J."/>
            <person name="Drula E."/>
            <person name="Henrissat B."/>
            <person name="Wiebenga A."/>
            <person name="Lubbers R.J."/>
            <person name="Gomes A.C."/>
            <person name="Makela M.R."/>
            <person name="Stajich J."/>
            <person name="Grigoriev I.V."/>
            <person name="Mortensen U.H."/>
            <person name="De Vries R.P."/>
            <person name="Baker S.E."/>
            <person name="Andersen M.R."/>
        </authorList>
    </citation>
    <scope>NUCLEOTIDE SEQUENCE [LARGE SCALE GENOMIC DNA]</scope>
    <source>
        <strain evidence="10 11">CBS 588.65</strain>
    </source>
</reference>
<dbReference type="InterPro" id="IPR026030">
    <property type="entry name" value="Pur-cyt_permease_Fcy2/21/22"/>
</dbReference>
<dbReference type="PANTHER" id="PTHR31806:SF5">
    <property type="entry name" value="PURINE-CYTOSINE PERMEASE FCY21"/>
    <property type="match status" value="1"/>
</dbReference>
<feature type="transmembrane region" description="Helical" evidence="9">
    <location>
        <begin position="91"/>
        <end position="114"/>
    </location>
</feature>
<evidence type="ECO:0000256" key="6">
    <source>
        <dbReference type="ARBA" id="ARBA00023136"/>
    </source>
</evidence>
<feature type="transmembrane region" description="Helical" evidence="9">
    <location>
        <begin position="323"/>
        <end position="350"/>
    </location>
</feature>
<dbReference type="PANTHER" id="PTHR31806">
    <property type="entry name" value="PURINE-CYTOSINE PERMEASE FCY2-RELATED"/>
    <property type="match status" value="1"/>
</dbReference>
<feature type="transmembrane region" description="Helical" evidence="9">
    <location>
        <begin position="229"/>
        <end position="255"/>
    </location>
</feature>
<feature type="region of interest" description="Disordered" evidence="8">
    <location>
        <begin position="1"/>
        <end position="23"/>
    </location>
</feature>
<feature type="transmembrane region" description="Helical" evidence="9">
    <location>
        <begin position="362"/>
        <end position="384"/>
    </location>
</feature>
<feature type="transmembrane region" description="Helical" evidence="9">
    <location>
        <begin position="267"/>
        <end position="291"/>
    </location>
</feature>
<dbReference type="Proteomes" id="UP001610334">
    <property type="component" value="Unassembled WGS sequence"/>
</dbReference>
<proteinExistence type="inferred from homology"/>
<evidence type="ECO:0000256" key="4">
    <source>
        <dbReference type="ARBA" id="ARBA00022692"/>
    </source>
</evidence>
<keyword evidence="4 9" id="KW-0812">Transmembrane</keyword>
<dbReference type="Gene3D" id="1.10.4160.10">
    <property type="entry name" value="Hydantoin permease"/>
    <property type="match status" value="1"/>
</dbReference>
<accession>A0ABR4H7G0</accession>
<name>A0ABR4H7G0_9EURO</name>
<evidence type="ECO:0000313" key="11">
    <source>
        <dbReference type="Proteomes" id="UP001610334"/>
    </source>
</evidence>
<evidence type="ECO:0000256" key="9">
    <source>
        <dbReference type="SAM" id="Phobius"/>
    </source>
</evidence>
<evidence type="ECO:0000313" key="10">
    <source>
        <dbReference type="EMBL" id="KAL2810747.1"/>
    </source>
</evidence>
<feature type="transmembrane region" description="Helical" evidence="9">
    <location>
        <begin position="170"/>
        <end position="191"/>
    </location>
</feature>
<keyword evidence="5 9" id="KW-1133">Transmembrane helix</keyword>
<dbReference type="EMBL" id="JBFXLT010000067">
    <property type="protein sequence ID" value="KAL2810747.1"/>
    <property type="molecule type" value="Genomic_DNA"/>
</dbReference>
<organism evidence="10 11">
    <name type="scientific">Aspergillus granulosus</name>
    <dbReference type="NCBI Taxonomy" id="176169"/>
    <lineage>
        <taxon>Eukaryota</taxon>
        <taxon>Fungi</taxon>
        <taxon>Dikarya</taxon>
        <taxon>Ascomycota</taxon>
        <taxon>Pezizomycotina</taxon>
        <taxon>Eurotiomycetes</taxon>
        <taxon>Eurotiomycetidae</taxon>
        <taxon>Eurotiales</taxon>
        <taxon>Aspergillaceae</taxon>
        <taxon>Aspergillus</taxon>
        <taxon>Aspergillus subgen. Nidulantes</taxon>
    </lineage>
</organism>
<evidence type="ECO:0000256" key="5">
    <source>
        <dbReference type="ARBA" id="ARBA00022989"/>
    </source>
</evidence>
<feature type="transmembrane region" description="Helical" evidence="9">
    <location>
        <begin position="433"/>
        <end position="456"/>
    </location>
</feature>
<gene>
    <name evidence="10" type="ORF">BJX63DRAFT_422844</name>
</gene>
<dbReference type="PIRSF" id="PIRSF002744">
    <property type="entry name" value="Pur-cyt_permease"/>
    <property type="match status" value="1"/>
</dbReference>
<feature type="transmembrane region" description="Helical" evidence="9">
    <location>
        <begin position="61"/>
        <end position="85"/>
    </location>
</feature>
<comment type="similarity">
    <text evidence="2 7">Belongs to the purine-cytosine permease (2.A.39) family.</text>
</comment>
<comment type="caution">
    <text evidence="10">The sequence shown here is derived from an EMBL/GenBank/DDBJ whole genome shotgun (WGS) entry which is preliminary data.</text>
</comment>
<feature type="transmembrane region" description="Helical" evidence="9">
    <location>
        <begin position="468"/>
        <end position="484"/>
    </location>
</feature>
<keyword evidence="3 7" id="KW-0813">Transport</keyword>